<protein>
    <submittedName>
        <fullName evidence="1">Uncharacterized protein</fullName>
    </submittedName>
</protein>
<dbReference type="HOGENOM" id="CLU_2874905_0_0_2"/>
<dbReference type="RefSeq" id="WP_148701101.1">
    <property type="nucleotide sequence ID" value="NZ_CP007174.1"/>
</dbReference>
<evidence type="ECO:0000313" key="2">
    <source>
        <dbReference type="Proteomes" id="UP000028194"/>
    </source>
</evidence>
<accession>A0A075MSJ1</accession>
<dbReference type="OrthoDB" id="13672at2157"/>
<dbReference type="Proteomes" id="UP000028194">
    <property type="component" value="Chromosome"/>
</dbReference>
<dbReference type="EMBL" id="CP007174">
    <property type="protein sequence ID" value="AIF84546.1"/>
    <property type="molecule type" value="Genomic_DNA"/>
</dbReference>
<reference evidence="1 2" key="1">
    <citation type="journal article" date="2014" name="PLoS ONE">
        <title>Genome Sequence of Candidatus Nitrososphaera evergladensis from Group I.1b Enriched from Everglades Soil Reveals Novel Genomic Features of the Ammonia-Oxidizing Archaea.</title>
        <authorList>
            <person name="Zhalnina K.V."/>
            <person name="Dias R."/>
            <person name="Leonard M.T."/>
            <person name="Dorr de Quadros P."/>
            <person name="Camargo F.A."/>
            <person name="Drew J.C."/>
            <person name="Farmerie W.G."/>
            <person name="Daroub S.H."/>
            <person name="Triplett E.W."/>
        </authorList>
    </citation>
    <scope>NUCLEOTIDE SEQUENCE [LARGE SCALE GENOMIC DNA]</scope>
    <source>
        <strain evidence="1 2">SR1</strain>
    </source>
</reference>
<evidence type="ECO:0000313" key="1">
    <source>
        <dbReference type="EMBL" id="AIF84546.1"/>
    </source>
</evidence>
<keyword evidence="2" id="KW-1185">Reference proteome</keyword>
<dbReference type="KEGG" id="nev:NTE_02497"/>
<dbReference type="GeneID" id="41598201"/>
<gene>
    <name evidence="1" type="ORF">NTE_02497</name>
</gene>
<name>A0A075MSJ1_9ARCH</name>
<proteinExistence type="predicted"/>
<sequence length="63" mass="7300">MSTANSAEFLTTTTVEDDFSYDRRKLTELGVNTEFLKFMNDEQARELLKSLLYLIVKKQDGYA</sequence>
<organism evidence="1 2">
    <name type="scientific">Candidatus Nitrososphaera evergladensis SR1</name>
    <dbReference type="NCBI Taxonomy" id="1459636"/>
    <lineage>
        <taxon>Archaea</taxon>
        <taxon>Nitrososphaerota</taxon>
        <taxon>Nitrososphaeria</taxon>
        <taxon>Nitrososphaerales</taxon>
        <taxon>Nitrososphaeraceae</taxon>
        <taxon>Nitrososphaera</taxon>
    </lineage>
</organism>
<dbReference type="AlphaFoldDB" id="A0A075MSJ1"/>